<evidence type="ECO:0000256" key="4">
    <source>
        <dbReference type="ARBA" id="ARBA00023088"/>
    </source>
</evidence>
<keyword evidence="2" id="KW-0964">Secreted</keyword>
<keyword evidence="6" id="KW-0472">Membrane</keyword>
<gene>
    <name evidence="9" type="ORF">DW775_01930</name>
</gene>
<accession>A0A414I2L3</accession>
<feature type="chain" id="PRO_5019484200" evidence="7">
    <location>
        <begin position="28"/>
        <end position="694"/>
    </location>
</feature>
<dbReference type="NCBIfam" id="TIGR01167">
    <property type="entry name" value="LPXTG_anchor"/>
    <property type="match status" value="1"/>
</dbReference>
<name>A0A414I2L3_9FIRM</name>
<dbReference type="EMBL" id="QSJS01000001">
    <property type="protein sequence ID" value="RHD98266.1"/>
    <property type="molecule type" value="Genomic_DNA"/>
</dbReference>
<dbReference type="InterPro" id="IPR026466">
    <property type="entry name" value="Fim_isopep_form_D2_dom"/>
</dbReference>
<dbReference type="Gene3D" id="2.60.40.10">
    <property type="entry name" value="Immunoglobulins"/>
    <property type="match status" value="3"/>
</dbReference>
<protein>
    <submittedName>
        <fullName evidence="9">Isopeptide-forming domain-containing fimbrial protein</fullName>
    </submittedName>
</protein>
<evidence type="ECO:0000256" key="3">
    <source>
        <dbReference type="ARBA" id="ARBA00022729"/>
    </source>
</evidence>
<evidence type="ECO:0000313" key="9">
    <source>
        <dbReference type="EMBL" id="RHD98266.1"/>
    </source>
</evidence>
<evidence type="ECO:0000259" key="8">
    <source>
        <dbReference type="PROSITE" id="PS50847"/>
    </source>
</evidence>
<dbReference type="Proteomes" id="UP000284835">
    <property type="component" value="Unassembled WGS sequence"/>
</dbReference>
<keyword evidence="1" id="KW-0134">Cell wall</keyword>
<reference evidence="9 10" key="1">
    <citation type="submission" date="2018-08" db="EMBL/GenBank/DDBJ databases">
        <title>A genome reference for cultivated species of the human gut microbiota.</title>
        <authorList>
            <person name="Zou Y."/>
            <person name="Xue W."/>
            <person name="Luo G."/>
        </authorList>
    </citation>
    <scope>NUCLEOTIDE SEQUENCE [LARGE SCALE GENOMIC DNA]</scope>
    <source>
        <strain evidence="9 10">AM30-13AC</strain>
    </source>
</reference>
<keyword evidence="6" id="KW-1133">Transmembrane helix</keyword>
<dbReference type="Pfam" id="PF17802">
    <property type="entry name" value="SpaA"/>
    <property type="match status" value="2"/>
</dbReference>
<dbReference type="NCBIfam" id="TIGR04226">
    <property type="entry name" value="RrgB_K2N_iso_D2"/>
    <property type="match status" value="1"/>
</dbReference>
<keyword evidence="3 7" id="KW-0732">Signal</keyword>
<dbReference type="InterPro" id="IPR032364">
    <property type="entry name" value="GramPos_pilinD1_N"/>
</dbReference>
<evidence type="ECO:0000256" key="6">
    <source>
        <dbReference type="SAM" id="Phobius"/>
    </source>
</evidence>
<dbReference type="InterPro" id="IPR019931">
    <property type="entry name" value="LPXTG_anchor"/>
</dbReference>
<proteinExistence type="predicted"/>
<feature type="signal peptide" evidence="7">
    <location>
        <begin position="1"/>
        <end position="27"/>
    </location>
</feature>
<feature type="domain" description="Gram-positive cocci surface proteins LPxTG" evidence="8">
    <location>
        <begin position="661"/>
        <end position="694"/>
    </location>
</feature>
<dbReference type="RefSeq" id="WP_118083383.1">
    <property type="nucleotide sequence ID" value="NZ_QSJS01000001.1"/>
</dbReference>
<dbReference type="InterPro" id="IPR041033">
    <property type="entry name" value="SpaA_PFL_dom_1"/>
</dbReference>
<dbReference type="InterPro" id="IPR048052">
    <property type="entry name" value="FM1-like"/>
</dbReference>
<feature type="region of interest" description="Disordered" evidence="5">
    <location>
        <begin position="451"/>
        <end position="475"/>
    </location>
</feature>
<dbReference type="Pfam" id="PF16555">
    <property type="entry name" value="GramPos_pilinD1"/>
    <property type="match status" value="1"/>
</dbReference>
<dbReference type="Gene3D" id="2.60.40.740">
    <property type="match status" value="1"/>
</dbReference>
<feature type="transmembrane region" description="Helical" evidence="6">
    <location>
        <begin position="667"/>
        <end position="688"/>
    </location>
</feature>
<comment type="caution">
    <text evidence="9">The sequence shown here is derived from an EMBL/GenBank/DDBJ whole genome shotgun (WGS) entry which is preliminary data.</text>
</comment>
<dbReference type="PROSITE" id="PS50847">
    <property type="entry name" value="GRAM_POS_ANCHORING"/>
    <property type="match status" value="1"/>
</dbReference>
<sequence length="694" mass="75420">MKKIRKMLAGLLGAAMVLTSFGTPAWASPDRPVKTTATIDTTKTGSITIHKYEYNGTGGEEGTGETTDENKVPSVAKPLADAGFTIYKIADVNDLTNYYSTNPSELPSVDTYVTQDTTTKKWSIKSGVTVKNTSDEKKTNGTGVVTFDTLDLGFYVVVETTSPDKVTEPVKPFIVSLPMTTKDGDDWLYDVNVYPKNSTAYGSVTLVKKGNNTDLLKGVTFVLQKSINSVWTNVTTSEEDGSNLNLTTNDDGKITVSGLSQGSYRFIETAIDNKLPGYILDGAKTYEFSVGSDKKITYGETTSASVTIEANNEKPDMKKEVLDRTTKTWKRESDYSVGDYVPYKITIDVPDNITQLKDFSLTDKPIGLEDITDSDFSVKYNDAEITNTDNSVYTLTKNADTKGFTISFVPTAMGNYAGQQIVITYKAKVLETAVKTTAGNPNTATLEYSNKILPTNDPKNPNTPENPDEKPAKDKIEDSTVVYTFNIKIEKRAQSTTGDLLGGVVFDLYKAVDTQGADDITDDAAGAIGLDKTKIWHKISTLTTEATGANMGYITQSGLANGEYYLVETKTADGYNLLKSPVKVQLNVQYATKWSKENVWSVDPNTGVKTLIKHSENSTTFTAKADGDDKATGSMTEIGKTDKATEATMTETIINRKGFTLPKTGDIGTAMFLIIGIGGMLAAVYIMLRGRKRA</sequence>
<dbReference type="Pfam" id="PF00746">
    <property type="entry name" value="Gram_pos_anchor"/>
    <property type="match status" value="1"/>
</dbReference>
<evidence type="ECO:0000313" key="10">
    <source>
        <dbReference type="Proteomes" id="UP000284835"/>
    </source>
</evidence>
<evidence type="ECO:0000256" key="5">
    <source>
        <dbReference type="SAM" id="MobiDB-lite"/>
    </source>
</evidence>
<keyword evidence="4" id="KW-0572">Peptidoglycan-anchor</keyword>
<keyword evidence="6" id="KW-0812">Transmembrane</keyword>
<evidence type="ECO:0000256" key="7">
    <source>
        <dbReference type="SAM" id="SignalP"/>
    </source>
</evidence>
<organism evidence="9 10">
    <name type="scientific">Agathobacter rectalis</name>
    <dbReference type="NCBI Taxonomy" id="39491"/>
    <lineage>
        <taxon>Bacteria</taxon>
        <taxon>Bacillati</taxon>
        <taxon>Bacillota</taxon>
        <taxon>Clostridia</taxon>
        <taxon>Lachnospirales</taxon>
        <taxon>Lachnospiraceae</taxon>
        <taxon>Agathobacter</taxon>
    </lineage>
</organism>
<evidence type="ECO:0000256" key="2">
    <source>
        <dbReference type="ARBA" id="ARBA00022525"/>
    </source>
</evidence>
<dbReference type="InterPro" id="IPR013783">
    <property type="entry name" value="Ig-like_fold"/>
</dbReference>
<dbReference type="AlphaFoldDB" id="A0A414I2L3"/>
<dbReference type="NCBIfam" id="NF033902">
    <property type="entry name" value="iso_D2_wall_anc"/>
    <property type="match status" value="1"/>
</dbReference>
<evidence type="ECO:0000256" key="1">
    <source>
        <dbReference type="ARBA" id="ARBA00022512"/>
    </source>
</evidence>